<dbReference type="SUPFAM" id="SSF55347">
    <property type="entry name" value="Glyceraldehyde-3-phosphate dehydrogenase-like, C-terminal domain"/>
    <property type="match status" value="1"/>
</dbReference>
<dbReference type="Pfam" id="PF01408">
    <property type="entry name" value="GFO_IDH_MocA"/>
    <property type="match status" value="1"/>
</dbReference>
<protein>
    <submittedName>
        <fullName evidence="5">Gfo/Idh/MocA family oxidoreductase</fullName>
    </submittedName>
</protein>
<proteinExistence type="inferred from homology"/>
<dbReference type="InterPro" id="IPR055170">
    <property type="entry name" value="GFO_IDH_MocA-like_dom"/>
</dbReference>
<accession>A0A927FWV3</accession>
<dbReference type="Pfam" id="PF22725">
    <property type="entry name" value="GFO_IDH_MocA_C3"/>
    <property type="match status" value="1"/>
</dbReference>
<dbReference type="EMBL" id="JACYFU010000003">
    <property type="protein sequence ID" value="MBD8066599.1"/>
    <property type="molecule type" value="Genomic_DNA"/>
</dbReference>
<feature type="domain" description="Gfo/Idh/MocA-like oxidoreductase N-terminal" evidence="3">
    <location>
        <begin position="23"/>
        <end position="138"/>
    </location>
</feature>
<evidence type="ECO:0000256" key="1">
    <source>
        <dbReference type="ARBA" id="ARBA00010928"/>
    </source>
</evidence>
<organism evidence="5 6">
    <name type="scientific">Devosia oryzisoli</name>
    <dbReference type="NCBI Taxonomy" id="2774138"/>
    <lineage>
        <taxon>Bacteria</taxon>
        <taxon>Pseudomonadati</taxon>
        <taxon>Pseudomonadota</taxon>
        <taxon>Alphaproteobacteria</taxon>
        <taxon>Hyphomicrobiales</taxon>
        <taxon>Devosiaceae</taxon>
        <taxon>Devosia</taxon>
    </lineage>
</organism>
<name>A0A927FWV3_9HYPH</name>
<feature type="domain" description="GFO/IDH/MocA-like oxidoreductase" evidence="4">
    <location>
        <begin position="152"/>
        <end position="265"/>
    </location>
</feature>
<sequence>MSDFPEQMPTPAVAPLRGGPVLRWGVLAPGDIANDFVRAIHTHTDQRVVAVAGRSPERAQAFADRFGIARVHPDHAALVADPAVDIVYVASPHSEHKRMALLAIAAGKHVLVEKPIAVTAAEAREIRDAARNARVFAMEGMWSRYLPQTDAMLKLRDDGVLGDLRLVTADFGTRGNPDPTGRIYNSELAGGALLDLGIYPVWFAHLWLGKPDQITTLGTLTSTGVDEQAAIVLQYNSGAQALLSTTLMAFTPARASVSGTKARIEVNPWMAVPAGFELVKPGKGDVRLQFRNDTPLQFRDGLAWEAAAVARHVADGLLDSPLHPLQFAIGVLETMDEIRRQIGTFRASSS</sequence>
<dbReference type="GO" id="GO:0000166">
    <property type="term" value="F:nucleotide binding"/>
    <property type="evidence" value="ECO:0007669"/>
    <property type="project" value="InterPro"/>
</dbReference>
<reference evidence="5" key="1">
    <citation type="submission" date="2020-09" db="EMBL/GenBank/DDBJ databases">
        <title>Genome seq and assembly of Devosia sp.</title>
        <authorList>
            <person name="Chhetri G."/>
        </authorList>
    </citation>
    <scope>NUCLEOTIDE SEQUENCE</scope>
    <source>
        <strain evidence="5">PTR5</strain>
    </source>
</reference>
<dbReference type="Gene3D" id="3.30.360.10">
    <property type="entry name" value="Dihydrodipicolinate Reductase, domain 2"/>
    <property type="match status" value="1"/>
</dbReference>
<dbReference type="GO" id="GO:0016491">
    <property type="term" value="F:oxidoreductase activity"/>
    <property type="evidence" value="ECO:0007669"/>
    <property type="project" value="UniProtKB-KW"/>
</dbReference>
<dbReference type="InterPro" id="IPR036291">
    <property type="entry name" value="NAD(P)-bd_dom_sf"/>
</dbReference>
<evidence type="ECO:0000313" key="5">
    <source>
        <dbReference type="EMBL" id="MBD8066599.1"/>
    </source>
</evidence>
<comment type="similarity">
    <text evidence="1">Belongs to the Gfo/Idh/MocA family.</text>
</comment>
<gene>
    <name evidence="5" type="ORF">IC608_14080</name>
</gene>
<dbReference type="RefSeq" id="WP_191776725.1">
    <property type="nucleotide sequence ID" value="NZ_JACYFU010000003.1"/>
</dbReference>
<dbReference type="InterPro" id="IPR000683">
    <property type="entry name" value="Gfo/Idh/MocA-like_OxRdtase_N"/>
</dbReference>
<comment type="caution">
    <text evidence="5">The sequence shown here is derived from an EMBL/GenBank/DDBJ whole genome shotgun (WGS) entry which is preliminary data.</text>
</comment>
<dbReference type="SUPFAM" id="SSF51735">
    <property type="entry name" value="NAD(P)-binding Rossmann-fold domains"/>
    <property type="match status" value="1"/>
</dbReference>
<evidence type="ECO:0000256" key="2">
    <source>
        <dbReference type="ARBA" id="ARBA00023002"/>
    </source>
</evidence>
<keyword evidence="2" id="KW-0560">Oxidoreductase</keyword>
<dbReference type="AlphaFoldDB" id="A0A927FWV3"/>
<dbReference type="Proteomes" id="UP000654108">
    <property type="component" value="Unassembled WGS sequence"/>
</dbReference>
<dbReference type="Gene3D" id="3.40.50.720">
    <property type="entry name" value="NAD(P)-binding Rossmann-like Domain"/>
    <property type="match status" value="1"/>
</dbReference>
<evidence type="ECO:0000259" key="4">
    <source>
        <dbReference type="Pfam" id="PF22725"/>
    </source>
</evidence>
<dbReference type="PANTHER" id="PTHR22604">
    <property type="entry name" value="OXIDOREDUCTASES"/>
    <property type="match status" value="1"/>
</dbReference>
<evidence type="ECO:0000259" key="3">
    <source>
        <dbReference type="Pfam" id="PF01408"/>
    </source>
</evidence>
<keyword evidence="6" id="KW-1185">Reference proteome</keyword>
<evidence type="ECO:0000313" key="6">
    <source>
        <dbReference type="Proteomes" id="UP000654108"/>
    </source>
</evidence>
<dbReference type="InterPro" id="IPR050984">
    <property type="entry name" value="Gfo/Idh/MocA_domain"/>
</dbReference>
<dbReference type="PANTHER" id="PTHR22604:SF105">
    <property type="entry name" value="TRANS-1,2-DIHYDROBENZENE-1,2-DIOL DEHYDROGENASE"/>
    <property type="match status" value="1"/>
</dbReference>